<accession>A0ABT7N4V8</accession>
<protein>
    <recommendedName>
        <fullName evidence="3">Secreted protein</fullName>
    </recommendedName>
</protein>
<dbReference type="EMBL" id="JASZYV010000001">
    <property type="protein sequence ID" value="MDM0042952.1"/>
    <property type="molecule type" value="Genomic_DNA"/>
</dbReference>
<proteinExistence type="predicted"/>
<comment type="caution">
    <text evidence="1">The sequence shown here is derived from an EMBL/GenBank/DDBJ whole genome shotgun (WGS) entry which is preliminary data.</text>
</comment>
<keyword evidence="2" id="KW-1185">Reference proteome</keyword>
<evidence type="ECO:0000313" key="1">
    <source>
        <dbReference type="EMBL" id="MDM0042952.1"/>
    </source>
</evidence>
<evidence type="ECO:0008006" key="3">
    <source>
        <dbReference type="Google" id="ProtNLM"/>
    </source>
</evidence>
<dbReference type="RefSeq" id="WP_286658081.1">
    <property type="nucleotide sequence ID" value="NZ_JASZYV010000001.1"/>
</dbReference>
<name>A0ABT7N4V8_9BURK</name>
<sequence length="115" mass="12435">MMRLTAMVLWWFRMINTLLLDSAGLGAKSARAAIEKTKNVTKATTMVDESQAGRRGVHPEAGEDCHARATSVESSARAVDVQCAGRKHAKARMVGSGQSHHNARMPLRKPVIGTP</sequence>
<dbReference type="Proteomes" id="UP001174908">
    <property type="component" value="Unassembled WGS sequence"/>
</dbReference>
<organism evidence="1 2">
    <name type="scientific">Variovorax dokdonensis</name>
    <dbReference type="NCBI Taxonomy" id="344883"/>
    <lineage>
        <taxon>Bacteria</taxon>
        <taxon>Pseudomonadati</taxon>
        <taxon>Pseudomonadota</taxon>
        <taxon>Betaproteobacteria</taxon>
        <taxon>Burkholderiales</taxon>
        <taxon>Comamonadaceae</taxon>
        <taxon>Variovorax</taxon>
    </lineage>
</organism>
<gene>
    <name evidence="1" type="ORF">QTH91_00520</name>
</gene>
<reference evidence="1" key="1">
    <citation type="submission" date="2023-06" db="EMBL/GenBank/DDBJ databases">
        <authorList>
            <person name="Jiang Y."/>
            <person name="Liu Q."/>
        </authorList>
    </citation>
    <scope>NUCLEOTIDE SEQUENCE</scope>
    <source>
        <strain evidence="1">CGMCC 1.12089</strain>
    </source>
</reference>
<evidence type="ECO:0000313" key="2">
    <source>
        <dbReference type="Proteomes" id="UP001174908"/>
    </source>
</evidence>